<sequence>MSDNFTALRSLRRDHDLPPETVDASLERAWLRFETAARATTVRTGGTAPARTAPPVRWLRRSRPALLTGAALVVASGLVATGVGVTHWGSPESAAAATLHEAAAAAAADRTPAGAYTKVVESELSMVSATSDGEHYDEGYLEPTTTITWVPADVSATWIRETRSGEPTKFFGGAAARKAASDDGATEPSAPVRERGVSGDFAVGELGGERAGRLGASDIADLPRDPHALVRRIEAAPRAVDTTDELHVFDTISGLLRTGLVPADLRATMYEALATLPDVVVTEEQVSLDGRRGTAIGLPHWSRTEQHDVIIDAADGTYVGERSIQTRRIGSIPAGTVIDSVTVRVTPVDDQP</sequence>
<evidence type="ECO:0000313" key="3">
    <source>
        <dbReference type="EMBL" id="MDM7886525.1"/>
    </source>
</evidence>
<keyword evidence="2" id="KW-0472">Membrane</keyword>
<dbReference type="EMBL" id="JAUCML010000013">
    <property type="protein sequence ID" value="MDM7886525.1"/>
    <property type="molecule type" value="Genomic_DNA"/>
</dbReference>
<dbReference type="InterPro" id="IPR047789">
    <property type="entry name" value="CU044_5270-like"/>
</dbReference>
<reference evidence="3 4" key="1">
    <citation type="submission" date="2023-06" db="EMBL/GenBank/DDBJ databases">
        <authorList>
            <person name="Feng G."/>
            <person name="Li J."/>
            <person name="Zhu H."/>
        </authorList>
    </citation>
    <scope>NUCLEOTIDE SEQUENCE [LARGE SCALE GENOMIC DNA]</scope>
    <source>
        <strain evidence="3 4">RHCKG23</strain>
    </source>
</reference>
<proteinExistence type="predicted"/>
<keyword evidence="4" id="KW-1185">Reference proteome</keyword>
<evidence type="ECO:0000313" key="4">
    <source>
        <dbReference type="Proteomes" id="UP001237823"/>
    </source>
</evidence>
<feature type="region of interest" description="Disordered" evidence="1">
    <location>
        <begin position="173"/>
        <end position="195"/>
    </location>
</feature>
<feature type="transmembrane region" description="Helical" evidence="2">
    <location>
        <begin position="65"/>
        <end position="88"/>
    </location>
</feature>
<dbReference type="RefSeq" id="WP_289459872.1">
    <property type="nucleotide sequence ID" value="NZ_JAUCML010000013.1"/>
</dbReference>
<name>A0ABT7TAB5_9MICO</name>
<protein>
    <submittedName>
        <fullName evidence="3">CU044_5270 family protein</fullName>
    </submittedName>
</protein>
<dbReference type="NCBIfam" id="NF038083">
    <property type="entry name" value="CU044_5270_fam"/>
    <property type="match status" value="1"/>
</dbReference>
<keyword evidence="2" id="KW-0812">Transmembrane</keyword>
<comment type="caution">
    <text evidence="3">The sequence shown here is derived from an EMBL/GenBank/DDBJ whole genome shotgun (WGS) entry which is preliminary data.</text>
</comment>
<gene>
    <name evidence="3" type="ORF">QUG92_15550</name>
</gene>
<keyword evidence="2" id="KW-1133">Transmembrane helix</keyword>
<evidence type="ECO:0000256" key="2">
    <source>
        <dbReference type="SAM" id="Phobius"/>
    </source>
</evidence>
<evidence type="ECO:0000256" key="1">
    <source>
        <dbReference type="SAM" id="MobiDB-lite"/>
    </source>
</evidence>
<organism evidence="3 4">
    <name type="scientific">Curtobacterium citri</name>
    <dbReference type="NCBI Taxonomy" id="3055139"/>
    <lineage>
        <taxon>Bacteria</taxon>
        <taxon>Bacillati</taxon>
        <taxon>Actinomycetota</taxon>
        <taxon>Actinomycetes</taxon>
        <taxon>Micrococcales</taxon>
        <taxon>Microbacteriaceae</taxon>
        <taxon>Curtobacterium</taxon>
    </lineage>
</organism>
<accession>A0ABT7TAB5</accession>
<dbReference type="Proteomes" id="UP001237823">
    <property type="component" value="Unassembled WGS sequence"/>
</dbReference>